<dbReference type="OrthoDB" id="794187at2"/>
<accession>A0A2T6C6X8</accession>
<proteinExistence type="predicted"/>
<dbReference type="Proteomes" id="UP000244090">
    <property type="component" value="Unassembled WGS sequence"/>
</dbReference>
<evidence type="ECO:0000256" key="1">
    <source>
        <dbReference type="SAM" id="Phobius"/>
    </source>
</evidence>
<dbReference type="RefSeq" id="WP_108113421.1">
    <property type="nucleotide sequence ID" value="NZ_QBKT01000001.1"/>
</dbReference>
<evidence type="ECO:0000313" key="3">
    <source>
        <dbReference type="Proteomes" id="UP000244090"/>
    </source>
</evidence>
<keyword evidence="1" id="KW-1133">Transmembrane helix</keyword>
<feature type="transmembrane region" description="Helical" evidence="1">
    <location>
        <begin position="15"/>
        <end position="33"/>
    </location>
</feature>
<name>A0A2T6C6X8_9FLAO</name>
<sequence>MNCNPKYKAFTLTETVFGIIISSVLIGVIYTVFTSFNKQFSMFQTQQLQTNDFMVFDTTLQNDLYEAVHVNYQNETLFLKRYDETIIQYRFNEETIERLQAGNSEMVLSSVRSHTFQQKKHHSILTITLLLHDESISVEFYKENPSNTQINATFIDET</sequence>
<evidence type="ECO:0008006" key="4">
    <source>
        <dbReference type="Google" id="ProtNLM"/>
    </source>
</evidence>
<gene>
    <name evidence="2" type="ORF">C8N46_101688</name>
</gene>
<reference evidence="2 3" key="1">
    <citation type="submission" date="2018-04" db="EMBL/GenBank/DDBJ databases">
        <title>Genomic Encyclopedia of Archaeal and Bacterial Type Strains, Phase II (KMG-II): from individual species to whole genera.</title>
        <authorList>
            <person name="Goeker M."/>
        </authorList>
    </citation>
    <scope>NUCLEOTIDE SEQUENCE [LARGE SCALE GENOMIC DNA]</scope>
    <source>
        <strain evidence="2 3">DSM 25731</strain>
    </source>
</reference>
<dbReference type="AlphaFoldDB" id="A0A2T6C6X8"/>
<protein>
    <recommendedName>
        <fullName evidence="4">Competence protein ComGF</fullName>
    </recommendedName>
</protein>
<keyword evidence="3" id="KW-1185">Reference proteome</keyword>
<organism evidence="2 3">
    <name type="scientific">Kordia periserrulae</name>
    <dbReference type="NCBI Taxonomy" id="701523"/>
    <lineage>
        <taxon>Bacteria</taxon>
        <taxon>Pseudomonadati</taxon>
        <taxon>Bacteroidota</taxon>
        <taxon>Flavobacteriia</taxon>
        <taxon>Flavobacteriales</taxon>
        <taxon>Flavobacteriaceae</taxon>
        <taxon>Kordia</taxon>
    </lineage>
</organism>
<keyword evidence="1" id="KW-0472">Membrane</keyword>
<dbReference type="EMBL" id="QBKT01000001">
    <property type="protein sequence ID" value="PTX64078.1"/>
    <property type="molecule type" value="Genomic_DNA"/>
</dbReference>
<evidence type="ECO:0000313" key="2">
    <source>
        <dbReference type="EMBL" id="PTX64078.1"/>
    </source>
</evidence>
<comment type="caution">
    <text evidence="2">The sequence shown here is derived from an EMBL/GenBank/DDBJ whole genome shotgun (WGS) entry which is preliminary data.</text>
</comment>
<keyword evidence="1" id="KW-0812">Transmembrane</keyword>